<organism evidence="1 2">
    <name type="scientific">Parapedobacter koreensis</name>
    <dbReference type="NCBI Taxonomy" id="332977"/>
    <lineage>
        <taxon>Bacteria</taxon>
        <taxon>Pseudomonadati</taxon>
        <taxon>Bacteroidota</taxon>
        <taxon>Sphingobacteriia</taxon>
        <taxon>Sphingobacteriales</taxon>
        <taxon>Sphingobacteriaceae</taxon>
        <taxon>Parapedobacter</taxon>
    </lineage>
</organism>
<keyword evidence="2" id="KW-1185">Reference proteome</keyword>
<protein>
    <submittedName>
        <fullName evidence="1">Uncharacterized protein</fullName>
    </submittedName>
</protein>
<gene>
    <name evidence="1" type="ORF">SAMN05421740_102149</name>
</gene>
<dbReference type="Proteomes" id="UP000198916">
    <property type="component" value="Unassembled WGS sequence"/>
</dbReference>
<dbReference type="AlphaFoldDB" id="A0A1H7I7U2"/>
<evidence type="ECO:0000313" key="1">
    <source>
        <dbReference type="EMBL" id="SEK58576.1"/>
    </source>
</evidence>
<reference evidence="2" key="1">
    <citation type="submission" date="2016-10" db="EMBL/GenBank/DDBJ databases">
        <authorList>
            <person name="Varghese N."/>
            <person name="Submissions S."/>
        </authorList>
    </citation>
    <scope>NUCLEOTIDE SEQUENCE [LARGE SCALE GENOMIC DNA]</scope>
    <source>
        <strain evidence="2">Jip14</strain>
    </source>
</reference>
<name>A0A1H7I7U2_9SPHI</name>
<sequence>MPVIHVSWSKGISVFLTEAKGQDKFGKKSPARWVYFLSKTLCLLNTNLLCSRNETQYTPALYTNKKNVKHEENKH</sequence>
<accession>A0A1H7I7U2</accession>
<proteinExistence type="predicted"/>
<evidence type="ECO:0000313" key="2">
    <source>
        <dbReference type="Proteomes" id="UP000198916"/>
    </source>
</evidence>
<dbReference type="EMBL" id="FNZR01000002">
    <property type="protein sequence ID" value="SEK58576.1"/>
    <property type="molecule type" value="Genomic_DNA"/>
</dbReference>